<keyword evidence="2" id="KW-1185">Reference proteome</keyword>
<dbReference type="SUPFAM" id="SSF51445">
    <property type="entry name" value="(Trans)glycosidases"/>
    <property type="match status" value="1"/>
</dbReference>
<gene>
    <name evidence="1" type="ORF">DYBT9275_04382</name>
</gene>
<evidence type="ECO:0008006" key="3">
    <source>
        <dbReference type="Google" id="ProtNLM"/>
    </source>
</evidence>
<sequence>MAQGNWGILRNGNELIIQAGILERKIRMSDLVTSAVSVSGSEVAKDKGSGFSVSLWKASPNVMPMGISHTGQAGVEQSETIQDQTDALHLKTGKALVEQNVKWVDSLRVSGSSFRTIFDEYYVTVSAPYSEKKELIIRFRGSSQSGWQHLSAEVIYEIYQGFPAIRKKIRFHNNSAQWIKISHLVLDDIAVMTGVQTRTLLTPQERGVGSSIVAFSDKSFETGILVVNEIPSMLRTISDQGAAGYSSEYFEWVIGPSESFESEPVFMYAFSGKSYPTVSAVSTALDRCVEADFKRFLKKHVLLPFPSERTPAPLWCSWTNYAAGVNEGNMRQAAAIAERMGFKCFQIDAGWYDQGPGGGWAPSSRNPNLSNFPDLKSFGNYLHNKGMKLGLWVSVFRNEKQSDDLTAMPGAASLPLIRRSGGVGMSLASSWKDYYAQDLIYLHDTYGAVYFKQDLSNICYGDIAMGHDSRTLKESYLRGLRGLLAAQDKVHQSAPNVFLQLSHEIYWKTPGPPGDVAVLKHADSYHAAPNEYWGAGNRSKLVSTDWNYKPDSLSRALLKGAFRARNLLYKHRGLPLDRIEVFGAVTTNFNGSLSPKILDRQICSWMMGSPLSFSGDLTSLTDQNIAQYRLRFDAFARMQASYNIYAHFQYSGVPAPSDSDWHWWGKLNEQGHGVVVVLRGTDGLPSRKINIPWVAPHNRYRVRLSFSGRDLGFFTGKQLQQGRLELELPVLSQEVIELSEK</sequence>
<comment type="caution">
    <text evidence="1">The sequence shown here is derived from an EMBL/GenBank/DDBJ whole genome shotgun (WGS) entry which is preliminary data.</text>
</comment>
<evidence type="ECO:0000313" key="2">
    <source>
        <dbReference type="Proteomes" id="UP000680038"/>
    </source>
</evidence>
<dbReference type="AlphaFoldDB" id="A0A916JJ13"/>
<reference evidence="1" key="1">
    <citation type="submission" date="2021-04" db="EMBL/GenBank/DDBJ databases">
        <authorList>
            <person name="Rodrigo-Torres L."/>
            <person name="Arahal R. D."/>
            <person name="Lucena T."/>
        </authorList>
    </citation>
    <scope>NUCLEOTIDE SEQUENCE</scope>
    <source>
        <strain evidence="1">CECT 9275</strain>
    </source>
</reference>
<protein>
    <recommendedName>
        <fullName evidence="3">Alpha-galactosidase</fullName>
    </recommendedName>
</protein>
<evidence type="ECO:0000313" key="1">
    <source>
        <dbReference type="EMBL" id="CAG5008907.1"/>
    </source>
</evidence>
<accession>A0A916JJ13</accession>
<name>A0A916JJ13_9BACT</name>
<dbReference type="Proteomes" id="UP000680038">
    <property type="component" value="Unassembled WGS sequence"/>
</dbReference>
<dbReference type="InterPro" id="IPR013785">
    <property type="entry name" value="Aldolase_TIM"/>
</dbReference>
<organism evidence="1 2">
    <name type="scientific">Dyadobacter helix</name>
    <dbReference type="NCBI Taxonomy" id="2822344"/>
    <lineage>
        <taxon>Bacteria</taxon>
        <taxon>Pseudomonadati</taxon>
        <taxon>Bacteroidota</taxon>
        <taxon>Cytophagia</taxon>
        <taxon>Cytophagales</taxon>
        <taxon>Spirosomataceae</taxon>
        <taxon>Dyadobacter</taxon>
    </lineage>
</organism>
<dbReference type="RefSeq" id="WP_215240759.1">
    <property type="nucleotide sequence ID" value="NZ_CAJRAF010000002.1"/>
</dbReference>
<dbReference type="EMBL" id="CAJRAF010000002">
    <property type="protein sequence ID" value="CAG5008907.1"/>
    <property type="molecule type" value="Genomic_DNA"/>
</dbReference>
<proteinExistence type="predicted"/>
<dbReference type="InterPro" id="IPR017853">
    <property type="entry name" value="GH"/>
</dbReference>
<dbReference type="Gene3D" id="3.20.20.70">
    <property type="entry name" value="Aldolase class I"/>
    <property type="match status" value="1"/>
</dbReference>